<evidence type="ECO:0000256" key="2">
    <source>
        <dbReference type="SAM" id="MobiDB-lite"/>
    </source>
</evidence>
<keyword evidence="1" id="KW-0863">Zinc-finger</keyword>
<feature type="domain" description="RING-type" evidence="3">
    <location>
        <begin position="264"/>
        <end position="309"/>
    </location>
</feature>
<dbReference type="EMBL" id="CAMPGE010006259">
    <property type="protein sequence ID" value="CAI2365105.1"/>
    <property type="molecule type" value="Genomic_DNA"/>
</dbReference>
<dbReference type="PROSITE" id="PS50089">
    <property type="entry name" value="ZF_RING_2"/>
    <property type="match status" value="1"/>
</dbReference>
<dbReference type="CDD" id="cd16448">
    <property type="entry name" value="RING-H2"/>
    <property type="match status" value="1"/>
</dbReference>
<dbReference type="SUPFAM" id="SSF57850">
    <property type="entry name" value="RING/U-box"/>
    <property type="match status" value="1"/>
</dbReference>
<feature type="region of interest" description="Disordered" evidence="2">
    <location>
        <begin position="167"/>
        <end position="204"/>
    </location>
</feature>
<gene>
    <name evidence="4" type="ORF">ECRASSUSDP1_LOCUS6455</name>
</gene>
<sequence>MKYNQDEQSMKSTLKGLIDILDVNSSVTEVIAGVLVAQHFKNEGKPLDLLNINSILNHINQQDLNGSGRSLSQYGYQNSQKSVNKNCIDQYFHGKTNRVVKRENTLVTHDGSQMSDMVNPSMSNVINNCEQRRWSLPLQPFTYYPNGEENCHSYYPQLPYIKREEDTLANPEEEPSERYDEPVASKPAKKKKNGKKKPVIRKNKPASNSKFLIENVKSFEKSDNRPRTEIWNWERIQIIAEEDDNLNKNTHSRSNGDRYISVSCSLCMEELILESCVANLSCGHIYHQRCLVNQCKKYIRRCQYPEFCPTMGCEKRLGPQEITKHLENDEFIRFEAFALLRSGQMNRKKLGWCGDCRFIFSCSNKENLRCLKCSQPGYTFQECLSFLDLDKDNPQFEKRQRLDTLFLEDCDGIVNRCLHCLKRKSRIPGYRYSLCYCNKVTETCDKKDEASTEKQSEQDDVLDKTVDDSLSDLKIRVNTRKCRIKYKEKVLLPDINEKDSSEEENSDEEYIEERGSTCDKILGGIEL</sequence>
<feature type="compositionally biased region" description="Basic residues" evidence="2">
    <location>
        <begin position="187"/>
        <end position="204"/>
    </location>
</feature>
<feature type="compositionally biased region" description="Acidic residues" evidence="2">
    <location>
        <begin position="500"/>
        <end position="511"/>
    </location>
</feature>
<dbReference type="Gene3D" id="3.30.40.10">
    <property type="entry name" value="Zinc/RING finger domain, C3HC4 (zinc finger)"/>
    <property type="match status" value="1"/>
</dbReference>
<evidence type="ECO:0000313" key="4">
    <source>
        <dbReference type="EMBL" id="CAI2365105.1"/>
    </source>
</evidence>
<dbReference type="InterPro" id="IPR001841">
    <property type="entry name" value="Znf_RING"/>
</dbReference>
<reference evidence="4" key="1">
    <citation type="submission" date="2023-07" db="EMBL/GenBank/DDBJ databases">
        <authorList>
            <consortium name="AG Swart"/>
            <person name="Singh M."/>
            <person name="Singh A."/>
            <person name="Seah K."/>
            <person name="Emmerich C."/>
        </authorList>
    </citation>
    <scope>NUCLEOTIDE SEQUENCE</scope>
    <source>
        <strain evidence="4">DP1</strain>
    </source>
</reference>
<keyword evidence="5" id="KW-1185">Reference proteome</keyword>
<organism evidence="4 5">
    <name type="scientific">Euplotes crassus</name>
    <dbReference type="NCBI Taxonomy" id="5936"/>
    <lineage>
        <taxon>Eukaryota</taxon>
        <taxon>Sar</taxon>
        <taxon>Alveolata</taxon>
        <taxon>Ciliophora</taxon>
        <taxon>Intramacronucleata</taxon>
        <taxon>Spirotrichea</taxon>
        <taxon>Hypotrichia</taxon>
        <taxon>Euplotida</taxon>
        <taxon>Euplotidae</taxon>
        <taxon>Moneuplotes</taxon>
    </lineage>
</organism>
<evidence type="ECO:0000259" key="3">
    <source>
        <dbReference type="PROSITE" id="PS50089"/>
    </source>
</evidence>
<evidence type="ECO:0000313" key="5">
    <source>
        <dbReference type="Proteomes" id="UP001295684"/>
    </source>
</evidence>
<keyword evidence="1" id="KW-0479">Metal-binding</keyword>
<accession>A0AAD1UBV4</accession>
<feature type="region of interest" description="Disordered" evidence="2">
    <location>
        <begin position="495"/>
        <end position="514"/>
    </location>
</feature>
<dbReference type="AlphaFoldDB" id="A0AAD1UBV4"/>
<evidence type="ECO:0000256" key="1">
    <source>
        <dbReference type="PROSITE-ProRule" id="PRU00175"/>
    </source>
</evidence>
<dbReference type="InterPro" id="IPR013083">
    <property type="entry name" value="Znf_RING/FYVE/PHD"/>
</dbReference>
<dbReference type="GO" id="GO:0008270">
    <property type="term" value="F:zinc ion binding"/>
    <property type="evidence" value="ECO:0007669"/>
    <property type="project" value="UniProtKB-KW"/>
</dbReference>
<dbReference type="Proteomes" id="UP001295684">
    <property type="component" value="Unassembled WGS sequence"/>
</dbReference>
<protein>
    <recommendedName>
        <fullName evidence="3">RING-type domain-containing protein</fullName>
    </recommendedName>
</protein>
<keyword evidence="1" id="KW-0862">Zinc</keyword>
<name>A0AAD1UBV4_EUPCR</name>
<comment type="caution">
    <text evidence="4">The sequence shown here is derived from an EMBL/GenBank/DDBJ whole genome shotgun (WGS) entry which is preliminary data.</text>
</comment>
<proteinExistence type="predicted"/>